<accession>A0ABD1D389</accession>
<keyword evidence="13 16" id="KW-0472">Membrane</keyword>
<evidence type="ECO:0000256" key="10">
    <source>
        <dbReference type="ARBA" id="ARBA00023002"/>
    </source>
</evidence>
<sequence length="511" mass="58135">MYAHHASYAVIGYVLLTAVAVLAVYYRWSRRKLLGAVANMDGPLSLPLIGHAYLLFKFTSEGAIFRNFTELAKLYTSPVCFNIGPLVHVALFTPEHLQIVLNSPHCTSKPRQYGFFGVNRGLFSAPGPLWKSQRRNLNLSFGSAILSSFLGIFNEKSSILVENLAAYVGQPQRDISHDIAKCFLDTIYSTAFGLNFDLQRTAKGDHILQIQEEFIDLVTRRIFSPMKYPEFLFRMTKDYKKQQEVLEFMRDTSLKVMETKIGDDGLASKLDVNSNEEENLDGKSPQIFLDSLMDLARKSEDFTMKDIIDNLITIIIAGNDTTATTLSNLMLMLAIHQDVQERVYKEVMQACPAMDQFVSQEDVGMLTYTEMVCKETMRLFPIAPLIGRVTTQEIKLDDKNSIPANATIVAVIYQAHRDPLIWVPEPEKFNPDHFLPENCSRRHPYAYVPFSAGPRNCIGLRYAWISMKILIAHVLRRYRLRTTLTMESIKMKDSIILRISNGCLVTLEERK</sequence>
<evidence type="ECO:0000256" key="8">
    <source>
        <dbReference type="ARBA" id="ARBA00022824"/>
    </source>
</evidence>
<dbReference type="SUPFAM" id="SSF48264">
    <property type="entry name" value="Cytochrome P450"/>
    <property type="match status" value="1"/>
</dbReference>
<dbReference type="GO" id="GO:0046872">
    <property type="term" value="F:metal ion binding"/>
    <property type="evidence" value="ECO:0007669"/>
    <property type="project" value="UniProtKB-KW"/>
</dbReference>
<dbReference type="GO" id="GO:0005789">
    <property type="term" value="C:endoplasmic reticulum membrane"/>
    <property type="evidence" value="ECO:0007669"/>
    <property type="project" value="UniProtKB-SubCell"/>
</dbReference>
<keyword evidence="6 14" id="KW-0349">Heme</keyword>
<dbReference type="PRINTS" id="PR00463">
    <property type="entry name" value="EP450I"/>
</dbReference>
<comment type="subcellular location">
    <subcellularLocation>
        <location evidence="4">Endoplasmic reticulum membrane</location>
        <topology evidence="4">Peripheral membrane protein</topology>
    </subcellularLocation>
    <subcellularLocation>
        <location evidence="3">Microsome membrane</location>
        <topology evidence="3">Peripheral membrane protein</topology>
    </subcellularLocation>
</comment>
<comment type="caution">
    <text evidence="17">The sequence shown here is derived from an EMBL/GenBank/DDBJ whole genome shotgun (WGS) entry which is preliminary data.</text>
</comment>
<proteinExistence type="inferred from homology"/>
<dbReference type="PANTHER" id="PTHR24291:SF189">
    <property type="entry name" value="CYTOCHROME P450 4C3-RELATED"/>
    <property type="match status" value="1"/>
</dbReference>
<dbReference type="EMBL" id="JBEHCU010008280">
    <property type="protein sequence ID" value="KAL1385389.1"/>
    <property type="molecule type" value="Genomic_DNA"/>
</dbReference>
<evidence type="ECO:0000256" key="12">
    <source>
        <dbReference type="ARBA" id="ARBA00023033"/>
    </source>
</evidence>
<evidence type="ECO:0000256" key="13">
    <source>
        <dbReference type="ARBA" id="ARBA00023136"/>
    </source>
</evidence>
<dbReference type="InterPro" id="IPR017972">
    <property type="entry name" value="Cyt_P450_CS"/>
</dbReference>
<comment type="function">
    <text evidence="2">May be involved in the metabolism of insect hormones and in the breakdown of synthetic insecticides.</text>
</comment>
<dbReference type="PRINTS" id="PR00385">
    <property type="entry name" value="P450"/>
</dbReference>
<evidence type="ECO:0000256" key="1">
    <source>
        <dbReference type="ARBA" id="ARBA00001971"/>
    </source>
</evidence>
<evidence type="ECO:0000256" key="16">
    <source>
        <dbReference type="SAM" id="Phobius"/>
    </source>
</evidence>
<evidence type="ECO:0000256" key="11">
    <source>
        <dbReference type="ARBA" id="ARBA00023004"/>
    </source>
</evidence>
<evidence type="ECO:0000256" key="5">
    <source>
        <dbReference type="ARBA" id="ARBA00010617"/>
    </source>
</evidence>
<keyword evidence="11 14" id="KW-0408">Iron</keyword>
<dbReference type="GO" id="GO:0004497">
    <property type="term" value="F:monooxygenase activity"/>
    <property type="evidence" value="ECO:0007669"/>
    <property type="project" value="UniProtKB-KW"/>
</dbReference>
<evidence type="ECO:0000256" key="15">
    <source>
        <dbReference type="RuleBase" id="RU000461"/>
    </source>
</evidence>
<evidence type="ECO:0000256" key="4">
    <source>
        <dbReference type="ARBA" id="ARBA00004406"/>
    </source>
</evidence>
<keyword evidence="8" id="KW-0256">Endoplasmic reticulum</keyword>
<dbReference type="Proteomes" id="UP001562425">
    <property type="component" value="Unassembled WGS sequence"/>
</dbReference>
<comment type="similarity">
    <text evidence="5 15">Belongs to the cytochrome P450 family.</text>
</comment>
<dbReference type="InterPro" id="IPR050196">
    <property type="entry name" value="Cytochrome_P450_Monoox"/>
</dbReference>
<keyword evidence="7 14" id="KW-0479">Metal-binding</keyword>
<evidence type="ECO:0000256" key="2">
    <source>
        <dbReference type="ARBA" id="ARBA00003690"/>
    </source>
</evidence>
<protein>
    <recommendedName>
        <fullName evidence="19">Cytochrome P450</fullName>
    </recommendedName>
</protein>
<dbReference type="PROSITE" id="PS00086">
    <property type="entry name" value="CYTOCHROME_P450"/>
    <property type="match status" value="1"/>
</dbReference>
<dbReference type="PANTHER" id="PTHR24291">
    <property type="entry name" value="CYTOCHROME P450 FAMILY 4"/>
    <property type="match status" value="1"/>
</dbReference>
<evidence type="ECO:0000313" key="17">
    <source>
        <dbReference type="EMBL" id="KAL1385389.1"/>
    </source>
</evidence>
<keyword evidence="9" id="KW-0492">Microsome</keyword>
<keyword evidence="10 15" id="KW-0560">Oxidoreductase</keyword>
<comment type="cofactor">
    <cofactor evidence="1 14">
        <name>heme</name>
        <dbReference type="ChEBI" id="CHEBI:30413"/>
    </cofactor>
</comment>
<reference evidence="17 18" key="1">
    <citation type="submission" date="2024-05" db="EMBL/GenBank/DDBJ databases">
        <title>Culex pipiens pipiens assembly and annotation.</title>
        <authorList>
            <person name="Alout H."/>
            <person name="Durand T."/>
        </authorList>
    </citation>
    <scope>NUCLEOTIDE SEQUENCE [LARGE SCALE GENOMIC DNA]</scope>
    <source>
        <strain evidence="17">HA-2024</strain>
        <tissue evidence="17">Whole body</tissue>
    </source>
</reference>
<dbReference type="Gene3D" id="1.10.630.10">
    <property type="entry name" value="Cytochrome P450"/>
    <property type="match status" value="1"/>
</dbReference>
<keyword evidence="16" id="KW-1133">Transmembrane helix</keyword>
<dbReference type="InterPro" id="IPR002401">
    <property type="entry name" value="Cyt_P450_E_grp-I"/>
</dbReference>
<evidence type="ECO:0000256" key="3">
    <source>
        <dbReference type="ARBA" id="ARBA00004174"/>
    </source>
</evidence>
<keyword evidence="12 15" id="KW-0503">Monooxygenase</keyword>
<gene>
    <name evidence="17" type="ORF">pipiens_012919</name>
</gene>
<evidence type="ECO:0008006" key="19">
    <source>
        <dbReference type="Google" id="ProtNLM"/>
    </source>
</evidence>
<feature type="transmembrane region" description="Helical" evidence="16">
    <location>
        <begin position="6"/>
        <end position="26"/>
    </location>
</feature>
<dbReference type="Pfam" id="PF00067">
    <property type="entry name" value="p450"/>
    <property type="match status" value="1"/>
</dbReference>
<dbReference type="AlphaFoldDB" id="A0ABD1D389"/>
<evidence type="ECO:0000313" key="18">
    <source>
        <dbReference type="Proteomes" id="UP001562425"/>
    </source>
</evidence>
<keyword evidence="16" id="KW-0812">Transmembrane</keyword>
<evidence type="ECO:0000256" key="9">
    <source>
        <dbReference type="ARBA" id="ARBA00022848"/>
    </source>
</evidence>
<name>A0ABD1D389_CULPP</name>
<evidence type="ECO:0000256" key="14">
    <source>
        <dbReference type="PIRSR" id="PIRSR602401-1"/>
    </source>
</evidence>
<dbReference type="InterPro" id="IPR001128">
    <property type="entry name" value="Cyt_P450"/>
</dbReference>
<dbReference type="CDD" id="cd11057">
    <property type="entry name" value="CYP313-like"/>
    <property type="match status" value="1"/>
</dbReference>
<organism evidence="17 18">
    <name type="scientific">Culex pipiens pipiens</name>
    <name type="common">Northern house mosquito</name>
    <dbReference type="NCBI Taxonomy" id="38569"/>
    <lineage>
        <taxon>Eukaryota</taxon>
        <taxon>Metazoa</taxon>
        <taxon>Ecdysozoa</taxon>
        <taxon>Arthropoda</taxon>
        <taxon>Hexapoda</taxon>
        <taxon>Insecta</taxon>
        <taxon>Pterygota</taxon>
        <taxon>Neoptera</taxon>
        <taxon>Endopterygota</taxon>
        <taxon>Diptera</taxon>
        <taxon>Nematocera</taxon>
        <taxon>Culicoidea</taxon>
        <taxon>Culicidae</taxon>
        <taxon>Culicinae</taxon>
        <taxon>Culicini</taxon>
        <taxon>Culex</taxon>
        <taxon>Culex</taxon>
    </lineage>
</organism>
<evidence type="ECO:0000256" key="7">
    <source>
        <dbReference type="ARBA" id="ARBA00022723"/>
    </source>
</evidence>
<dbReference type="InterPro" id="IPR036396">
    <property type="entry name" value="Cyt_P450_sf"/>
</dbReference>
<feature type="binding site" description="axial binding residue" evidence="14">
    <location>
        <position position="457"/>
    </location>
    <ligand>
        <name>heme</name>
        <dbReference type="ChEBI" id="CHEBI:30413"/>
    </ligand>
    <ligandPart>
        <name>Fe</name>
        <dbReference type="ChEBI" id="CHEBI:18248"/>
    </ligandPart>
</feature>
<keyword evidence="18" id="KW-1185">Reference proteome</keyword>
<evidence type="ECO:0000256" key="6">
    <source>
        <dbReference type="ARBA" id="ARBA00022617"/>
    </source>
</evidence>